<proteinExistence type="predicted"/>
<evidence type="ECO:0000313" key="3">
    <source>
        <dbReference type="EMBL" id="ODM87274.1"/>
    </source>
</evidence>
<comment type="caution">
    <text evidence="3">The sequence shown here is derived from an EMBL/GenBank/DDBJ whole genome shotgun (WGS) entry which is preliminary data.</text>
</comment>
<protein>
    <submittedName>
        <fullName evidence="3">Uncharacterized protein</fullName>
    </submittedName>
</protein>
<dbReference type="AlphaFoldDB" id="A0A1D2M2V4"/>
<accession>A0A1D2M2V4</accession>
<feature type="region of interest" description="Disordered" evidence="1">
    <location>
        <begin position="53"/>
        <end position="75"/>
    </location>
</feature>
<evidence type="ECO:0000256" key="1">
    <source>
        <dbReference type="SAM" id="MobiDB-lite"/>
    </source>
</evidence>
<reference evidence="3 4" key="1">
    <citation type="journal article" date="2016" name="Genome Biol. Evol.">
        <title>Gene Family Evolution Reflects Adaptation to Soil Environmental Stressors in the Genome of the Collembolan Orchesella cincta.</title>
        <authorList>
            <person name="Faddeeva-Vakhrusheva A."/>
            <person name="Derks M.F."/>
            <person name="Anvar S.Y."/>
            <person name="Agamennone V."/>
            <person name="Suring W."/>
            <person name="Smit S."/>
            <person name="van Straalen N.M."/>
            <person name="Roelofs D."/>
        </authorList>
    </citation>
    <scope>NUCLEOTIDE SEQUENCE [LARGE SCALE GENOMIC DNA]</scope>
    <source>
        <tissue evidence="3">Mixed pool</tissue>
    </source>
</reference>
<sequence>MKYLGVLLLVLVSQEFCMAITVPNEVTRVDRFQHPSYNGVSMKPVFPFRRQDDDNSSNSNISISNDDSSSSDGKSQDLQIPTINFYSTIPNAIGVVGQGFLWIREVSAAIGTPVAIYVMTPPMLLLGVGLIFMPDLTGLGLPLFYPGGGDETESLTFGDLENLDFLKQAGELL</sequence>
<gene>
    <name evidence="3" type="ORF">Ocin01_19407</name>
</gene>
<evidence type="ECO:0000256" key="2">
    <source>
        <dbReference type="SAM" id="SignalP"/>
    </source>
</evidence>
<keyword evidence="4" id="KW-1185">Reference proteome</keyword>
<dbReference type="EMBL" id="LJIJ01005687">
    <property type="protein sequence ID" value="ODM87274.1"/>
    <property type="molecule type" value="Genomic_DNA"/>
</dbReference>
<feature type="chain" id="PRO_5008903409" evidence="2">
    <location>
        <begin position="20"/>
        <end position="173"/>
    </location>
</feature>
<feature type="non-terminal residue" evidence="3">
    <location>
        <position position="173"/>
    </location>
</feature>
<organism evidence="3 4">
    <name type="scientific">Orchesella cincta</name>
    <name type="common">Springtail</name>
    <name type="synonym">Podura cincta</name>
    <dbReference type="NCBI Taxonomy" id="48709"/>
    <lineage>
        <taxon>Eukaryota</taxon>
        <taxon>Metazoa</taxon>
        <taxon>Ecdysozoa</taxon>
        <taxon>Arthropoda</taxon>
        <taxon>Hexapoda</taxon>
        <taxon>Collembola</taxon>
        <taxon>Entomobryomorpha</taxon>
        <taxon>Entomobryoidea</taxon>
        <taxon>Orchesellidae</taxon>
        <taxon>Orchesellinae</taxon>
        <taxon>Orchesella</taxon>
    </lineage>
</organism>
<dbReference type="Proteomes" id="UP000094527">
    <property type="component" value="Unassembled WGS sequence"/>
</dbReference>
<feature type="compositionally biased region" description="Low complexity" evidence="1">
    <location>
        <begin position="56"/>
        <end position="72"/>
    </location>
</feature>
<evidence type="ECO:0000313" key="4">
    <source>
        <dbReference type="Proteomes" id="UP000094527"/>
    </source>
</evidence>
<name>A0A1D2M2V4_ORCCI</name>
<feature type="signal peptide" evidence="2">
    <location>
        <begin position="1"/>
        <end position="19"/>
    </location>
</feature>
<keyword evidence="2" id="KW-0732">Signal</keyword>